<proteinExistence type="predicted"/>
<dbReference type="AlphaFoldDB" id="A0AA43TMN6"/>
<keyword evidence="2" id="KW-1185">Reference proteome</keyword>
<comment type="caution">
    <text evidence="1">The sequence shown here is derived from an EMBL/GenBank/DDBJ whole genome shotgun (WGS) entry which is preliminary data.</text>
</comment>
<accession>A0AA43TMN6</accession>
<dbReference type="Proteomes" id="UP001160519">
    <property type="component" value="Unassembled WGS sequence"/>
</dbReference>
<sequence>MMKLWWLYIIVTREKGLKTLPVIQTTWIFYNQINQKYYLEGIWISPGIYLYFYDKARALATLSGVRRQWDH</sequence>
<dbReference type="EMBL" id="JAQSDF010000063">
    <property type="protein sequence ID" value="MDI1232163.1"/>
    <property type="molecule type" value="Genomic_DNA"/>
</dbReference>
<protein>
    <submittedName>
        <fullName evidence="1">Uncharacterized protein</fullName>
    </submittedName>
</protein>
<reference evidence="1" key="1">
    <citation type="submission" date="2023-01" db="EMBL/GenBank/DDBJ databases">
        <title>Biogeochemical cycle of methane in antarctic sediments.</title>
        <authorList>
            <person name="Roldan D.M."/>
            <person name="Menes R.J."/>
        </authorList>
    </citation>
    <scope>NUCLEOTIDE SEQUENCE [LARGE SCALE GENOMIC DNA]</scope>
    <source>
        <strain evidence="1">K-2018 MAG008</strain>
    </source>
</reference>
<organism evidence="1 2">
    <name type="scientific">Candidatus Methylobacter titanis</name>
    <dbReference type="NCBI Taxonomy" id="3053457"/>
    <lineage>
        <taxon>Bacteria</taxon>
        <taxon>Pseudomonadati</taxon>
        <taxon>Pseudomonadota</taxon>
        <taxon>Gammaproteobacteria</taxon>
        <taxon>Methylococcales</taxon>
        <taxon>Methylococcaceae</taxon>
        <taxon>Methylobacter</taxon>
    </lineage>
</organism>
<name>A0AA43TMN6_9GAMM</name>
<evidence type="ECO:0000313" key="2">
    <source>
        <dbReference type="Proteomes" id="UP001160519"/>
    </source>
</evidence>
<gene>
    <name evidence="1" type="ORF">PSU93_13535</name>
</gene>
<evidence type="ECO:0000313" key="1">
    <source>
        <dbReference type="EMBL" id="MDI1232163.1"/>
    </source>
</evidence>